<evidence type="ECO:0000256" key="1">
    <source>
        <dbReference type="SAM" id="MobiDB-lite"/>
    </source>
</evidence>
<sequence>MRDWAKPFGEKIQTALDDYLKAVEEKILEKFDGQENIVEKAHEALLLIQKAESDPDQTSTQKHKTIDYILFSQTIPVRTIVSVARNNAVCVPRTTTTSAPTTTTTTMNPLPNTSRLHSQQNGDKTLRPSRRRSLEEMG</sequence>
<dbReference type="AlphaFoldDB" id="A0AAF3EDX7"/>
<evidence type="ECO:0000313" key="2">
    <source>
        <dbReference type="Proteomes" id="UP000887575"/>
    </source>
</evidence>
<feature type="region of interest" description="Disordered" evidence="1">
    <location>
        <begin position="94"/>
        <end position="138"/>
    </location>
</feature>
<protein>
    <submittedName>
        <fullName evidence="3">Uncharacterized protein</fullName>
    </submittedName>
</protein>
<evidence type="ECO:0000313" key="3">
    <source>
        <dbReference type="WBParaSite" id="MBELARI_LOCUS12174"/>
    </source>
</evidence>
<feature type="compositionally biased region" description="Low complexity" evidence="1">
    <location>
        <begin position="94"/>
        <end position="106"/>
    </location>
</feature>
<dbReference type="Proteomes" id="UP000887575">
    <property type="component" value="Unassembled WGS sequence"/>
</dbReference>
<keyword evidence="2" id="KW-1185">Reference proteome</keyword>
<accession>A0AAF3EDX7</accession>
<name>A0AAF3EDX7_9BILA</name>
<proteinExistence type="predicted"/>
<feature type="compositionally biased region" description="Polar residues" evidence="1">
    <location>
        <begin position="107"/>
        <end position="123"/>
    </location>
</feature>
<organism evidence="2 3">
    <name type="scientific">Mesorhabditis belari</name>
    <dbReference type="NCBI Taxonomy" id="2138241"/>
    <lineage>
        <taxon>Eukaryota</taxon>
        <taxon>Metazoa</taxon>
        <taxon>Ecdysozoa</taxon>
        <taxon>Nematoda</taxon>
        <taxon>Chromadorea</taxon>
        <taxon>Rhabditida</taxon>
        <taxon>Rhabditina</taxon>
        <taxon>Rhabditomorpha</taxon>
        <taxon>Rhabditoidea</taxon>
        <taxon>Rhabditidae</taxon>
        <taxon>Mesorhabditinae</taxon>
        <taxon>Mesorhabditis</taxon>
    </lineage>
</organism>
<reference evidence="3" key="1">
    <citation type="submission" date="2024-02" db="UniProtKB">
        <authorList>
            <consortium name="WormBaseParasite"/>
        </authorList>
    </citation>
    <scope>IDENTIFICATION</scope>
</reference>
<dbReference type="WBParaSite" id="MBELARI_LOCUS12174">
    <property type="protein sequence ID" value="MBELARI_LOCUS12174"/>
    <property type="gene ID" value="MBELARI_LOCUS12174"/>
</dbReference>